<sequence>MRGESLRPDLAQVAVRCCSNAIVHMSDRFLKIRACTAKILDLPSLQRQQINSHKWLPGLIEQHNNTASTHRSLRKFEMQSNLQLLKSCLQGNENWNIIKQIPWIKVLASSDNDCDFCGAVYICFLLHLDPLNWYVSPFEKQDKLLTITCVGRSGVTIQSETTGERSKTWHTDFRKIAMIQFSARAPLIASLQKGLASKPVEGPPLALEGVDHVHGSDRLAASVLSVGHGVSDDILEEDLEYATGLLVDQAADALDAAAAGEAAYRRLGDALNVVAEDLAVALSAALAKPLASLAAAGHGDDLDRESRRLLQKK</sequence>
<protein>
    <submittedName>
        <fullName evidence="1">Uncharacterized protein</fullName>
    </submittedName>
</protein>
<dbReference type="AlphaFoldDB" id="A0A8J5GM36"/>
<dbReference type="Proteomes" id="UP000734854">
    <property type="component" value="Unassembled WGS sequence"/>
</dbReference>
<accession>A0A8J5GM36</accession>
<organism evidence="1 2">
    <name type="scientific">Zingiber officinale</name>
    <name type="common">Ginger</name>
    <name type="synonym">Amomum zingiber</name>
    <dbReference type="NCBI Taxonomy" id="94328"/>
    <lineage>
        <taxon>Eukaryota</taxon>
        <taxon>Viridiplantae</taxon>
        <taxon>Streptophyta</taxon>
        <taxon>Embryophyta</taxon>
        <taxon>Tracheophyta</taxon>
        <taxon>Spermatophyta</taxon>
        <taxon>Magnoliopsida</taxon>
        <taxon>Liliopsida</taxon>
        <taxon>Zingiberales</taxon>
        <taxon>Zingiberaceae</taxon>
        <taxon>Zingiber</taxon>
    </lineage>
</organism>
<proteinExistence type="predicted"/>
<gene>
    <name evidence="1" type="ORF">ZIOFF_027892</name>
</gene>
<evidence type="ECO:0000313" key="1">
    <source>
        <dbReference type="EMBL" id="KAG6509885.1"/>
    </source>
</evidence>
<reference evidence="1 2" key="1">
    <citation type="submission" date="2020-08" db="EMBL/GenBank/DDBJ databases">
        <title>Plant Genome Project.</title>
        <authorList>
            <person name="Zhang R.-G."/>
        </authorList>
    </citation>
    <scope>NUCLEOTIDE SEQUENCE [LARGE SCALE GENOMIC DNA]</scope>
    <source>
        <tissue evidence="1">Rhizome</tissue>
    </source>
</reference>
<keyword evidence="2" id="KW-1185">Reference proteome</keyword>
<dbReference type="EMBL" id="JACMSC010000008">
    <property type="protein sequence ID" value="KAG6509885.1"/>
    <property type="molecule type" value="Genomic_DNA"/>
</dbReference>
<evidence type="ECO:0000313" key="2">
    <source>
        <dbReference type="Proteomes" id="UP000734854"/>
    </source>
</evidence>
<comment type="caution">
    <text evidence="1">The sequence shown here is derived from an EMBL/GenBank/DDBJ whole genome shotgun (WGS) entry which is preliminary data.</text>
</comment>
<name>A0A8J5GM36_ZINOF</name>